<proteinExistence type="predicted"/>
<gene>
    <name evidence="1" type="ORF">DILT_LOCUS759</name>
</gene>
<reference evidence="1 2" key="1">
    <citation type="submission" date="2018-11" db="EMBL/GenBank/DDBJ databases">
        <authorList>
            <consortium name="Pathogen Informatics"/>
        </authorList>
    </citation>
    <scope>NUCLEOTIDE SEQUENCE [LARGE SCALE GENOMIC DNA]</scope>
</reference>
<dbReference type="EMBL" id="UYRU01003703">
    <property type="protein sequence ID" value="VDK36335.1"/>
    <property type="molecule type" value="Genomic_DNA"/>
</dbReference>
<evidence type="ECO:0000313" key="1">
    <source>
        <dbReference type="EMBL" id="VDK36335.1"/>
    </source>
</evidence>
<protein>
    <submittedName>
        <fullName evidence="1">Uncharacterized protein</fullName>
    </submittedName>
</protein>
<organism evidence="1 2">
    <name type="scientific">Dibothriocephalus latus</name>
    <name type="common">Fish tapeworm</name>
    <name type="synonym">Diphyllobothrium latum</name>
    <dbReference type="NCBI Taxonomy" id="60516"/>
    <lineage>
        <taxon>Eukaryota</taxon>
        <taxon>Metazoa</taxon>
        <taxon>Spiralia</taxon>
        <taxon>Lophotrochozoa</taxon>
        <taxon>Platyhelminthes</taxon>
        <taxon>Cestoda</taxon>
        <taxon>Eucestoda</taxon>
        <taxon>Diphyllobothriidea</taxon>
        <taxon>Diphyllobothriidae</taxon>
        <taxon>Dibothriocephalus</taxon>
    </lineage>
</organism>
<dbReference type="OrthoDB" id="6278072at2759"/>
<keyword evidence="2" id="KW-1185">Reference proteome</keyword>
<sequence>SQEVAHVVQKFLDPIQYFTRDNVFLRSGWDTFDMRISATRARPDCRTVQSAALVKDVWCTIQTSRVDILIQRMSQTHLPSVGLLPARLDHVEMAIPEAVLNVMLEEKLSEYSALLTHILKLAELRIQNIISIINAHKRSIPKAEINAWKNRALVNTGKLLQKAVLQRGVKQCQL</sequence>
<evidence type="ECO:0000313" key="2">
    <source>
        <dbReference type="Proteomes" id="UP000281553"/>
    </source>
</evidence>
<accession>A0A3P6Q8G4</accession>
<dbReference type="AlphaFoldDB" id="A0A3P6Q8G4"/>
<feature type="non-terminal residue" evidence="1">
    <location>
        <position position="1"/>
    </location>
</feature>
<name>A0A3P6Q8G4_DIBLA</name>
<dbReference type="Proteomes" id="UP000281553">
    <property type="component" value="Unassembled WGS sequence"/>
</dbReference>